<dbReference type="AlphaFoldDB" id="A0A8H8WR51"/>
<proteinExistence type="predicted"/>
<feature type="domain" description="YgjP-like metallopeptidase" evidence="1">
    <location>
        <begin position="72"/>
        <end position="275"/>
    </location>
</feature>
<dbReference type="GO" id="GO:0016787">
    <property type="term" value="F:hydrolase activity"/>
    <property type="evidence" value="ECO:0007669"/>
    <property type="project" value="UniProtKB-KW"/>
</dbReference>
<dbReference type="PANTHER" id="PTHR30399">
    <property type="entry name" value="UNCHARACTERIZED PROTEIN YGJP"/>
    <property type="match status" value="1"/>
</dbReference>
<dbReference type="Gene3D" id="3.30.2010.10">
    <property type="entry name" value="Metalloproteases ('zincins'), catalytic domain"/>
    <property type="match status" value="1"/>
</dbReference>
<dbReference type="PANTHER" id="PTHR30399:SF1">
    <property type="entry name" value="UTP PYROPHOSPHATASE"/>
    <property type="match status" value="1"/>
</dbReference>
<dbReference type="EMBL" id="AP024145">
    <property type="protein sequence ID" value="BCM82804.1"/>
    <property type="molecule type" value="Genomic_DNA"/>
</dbReference>
<dbReference type="CDD" id="cd07344">
    <property type="entry name" value="M48_yhfN_like"/>
    <property type="match status" value="1"/>
</dbReference>
<evidence type="ECO:0000313" key="3">
    <source>
        <dbReference type="Proteomes" id="UP000663508"/>
    </source>
</evidence>
<dbReference type="KEGG" id="mind:mvi_12650"/>
<evidence type="ECO:0000313" key="2">
    <source>
        <dbReference type="EMBL" id="BCM82804.1"/>
    </source>
</evidence>
<evidence type="ECO:0000259" key="1">
    <source>
        <dbReference type="Pfam" id="PF01863"/>
    </source>
</evidence>
<sequence>MPSPARSLRAWFAGLLARAARGAALAGKGPSSYKGGMRVALLRRSAPEPSHITVIHAGTCYPVALRRRAAARRITLRVSSATGEIVLTLPERVDLAAAQRFAESHGAWIAARVAKLPERVAFLPGAVVPLRGVPHRIVHASTVSRATVAATAPDGAPVIAVSCAAAHVARRVRDFLEIEARRDLAAAVARHAGALGRTPKRLTVRDTRSRWGSCSAAGHLNFSWRLIMAPPAVLDYLAAHEVSHLAEMNHSDRFWAIVARLYPGYDEPEAWLKRHGTELHRYG</sequence>
<dbReference type="Pfam" id="PF01863">
    <property type="entry name" value="YgjP-like"/>
    <property type="match status" value="1"/>
</dbReference>
<accession>A0A8H8WR51</accession>
<keyword evidence="2" id="KW-0378">Hydrolase</keyword>
<gene>
    <name evidence="2" type="ORF">mvi_12650</name>
</gene>
<name>A0A8H8WR51_9HYPH</name>
<dbReference type="InterPro" id="IPR002725">
    <property type="entry name" value="YgjP-like_metallopeptidase"/>
</dbReference>
<protein>
    <submittedName>
        <fullName evidence="2">Metal-dependent hydrolase</fullName>
    </submittedName>
</protein>
<organism evidence="2 3">
    <name type="scientific">Methylobacterium indicum</name>
    <dbReference type="NCBI Taxonomy" id="1775910"/>
    <lineage>
        <taxon>Bacteria</taxon>
        <taxon>Pseudomonadati</taxon>
        <taxon>Pseudomonadota</taxon>
        <taxon>Alphaproteobacteria</taxon>
        <taxon>Hyphomicrobiales</taxon>
        <taxon>Methylobacteriaceae</taxon>
        <taxon>Methylobacterium</taxon>
    </lineage>
</organism>
<reference evidence="2" key="1">
    <citation type="submission" date="2020-11" db="EMBL/GenBank/DDBJ databases">
        <title>Complete genome sequence of a novel pathogenic Methylobacterium strain isolated from rice in Vietnam.</title>
        <authorList>
            <person name="Lai K."/>
            <person name="Okazaki S."/>
            <person name="Higashi K."/>
            <person name="Mori H."/>
            <person name="Toyoda A."/>
            <person name="Kurokawa K."/>
        </authorList>
    </citation>
    <scope>NUCLEOTIDE SEQUENCE</scope>
    <source>
        <strain evidence="2">VL1</strain>
    </source>
</reference>
<dbReference type="InterPro" id="IPR053136">
    <property type="entry name" value="UTP_pyrophosphatase-like"/>
</dbReference>
<dbReference type="Proteomes" id="UP000663508">
    <property type="component" value="Chromosome"/>
</dbReference>